<evidence type="ECO:0000313" key="1">
    <source>
        <dbReference type="Proteomes" id="UP000492821"/>
    </source>
</evidence>
<organism evidence="1 2">
    <name type="scientific">Panagrellus redivivus</name>
    <name type="common">Microworm</name>
    <dbReference type="NCBI Taxonomy" id="6233"/>
    <lineage>
        <taxon>Eukaryota</taxon>
        <taxon>Metazoa</taxon>
        <taxon>Ecdysozoa</taxon>
        <taxon>Nematoda</taxon>
        <taxon>Chromadorea</taxon>
        <taxon>Rhabditida</taxon>
        <taxon>Tylenchina</taxon>
        <taxon>Panagrolaimomorpha</taxon>
        <taxon>Panagrolaimoidea</taxon>
        <taxon>Panagrolaimidae</taxon>
        <taxon>Panagrellus</taxon>
    </lineage>
</organism>
<accession>A0A7E4ZSX1</accession>
<keyword evidence="1" id="KW-1185">Reference proteome</keyword>
<name>A0A7E4ZSX1_PANRE</name>
<proteinExistence type="predicted"/>
<reference evidence="1" key="1">
    <citation type="journal article" date="2013" name="Genetics">
        <title>The draft genome and transcriptome of Panagrellus redivivus are shaped by the harsh demands of a free-living lifestyle.</title>
        <authorList>
            <person name="Srinivasan J."/>
            <person name="Dillman A.R."/>
            <person name="Macchietto M.G."/>
            <person name="Heikkinen L."/>
            <person name="Lakso M."/>
            <person name="Fracchia K.M."/>
            <person name="Antoshechkin I."/>
            <person name="Mortazavi A."/>
            <person name="Wong G."/>
            <person name="Sternberg P.W."/>
        </authorList>
    </citation>
    <scope>NUCLEOTIDE SEQUENCE [LARGE SCALE GENOMIC DNA]</scope>
    <source>
        <strain evidence="1">MT8872</strain>
    </source>
</reference>
<protein>
    <submittedName>
        <fullName evidence="2">Secreted protein</fullName>
    </submittedName>
</protein>
<dbReference type="Proteomes" id="UP000492821">
    <property type="component" value="Unassembled WGS sequence"/>
</dbReference>
<evidence type="ECO:0000313" key="2">
    <source>
        <dbReference type="WBParaSite" id="Pan_g15563.t1"/>
    </source>
</evidence>
<reference evidence="2" key="2">
    <citation type="submission" date="2020-10" db="UniProtKB">
        <authorList>
            <consortium name="WormBaseParasite"/>
        </authorList>
    </citation>
    <scope>IDENTIFICATION</scope>
</reference>
<sequence>MRHAQSVASRCVHHKYCYRVIQLIVWFFRVTAMQKPRAQGLFSRHWSPLSSPPSLNHLSAIWVTLAKKQIRAVPTSILFHVEKR</sequence>
<dbReference type="AlphaFoldDB" id="A0A7E4ZSX1"/>
<dbReference type="WBParaSite" id="Pan_g15563.t1">
    <property type="protein sequence ID" value="Pan_g15563.t1"/>
    <property type="gene ID" value="Pan_g15563"/>
</dbReference>